<dbReference type="InterPro" id="IPR025536">
    <property type="entry name" value="DUF4422"/>
</dbReference>
<protein>
    <submittedName>
        <fullName evidence="2">DUF4422 domain-containing protein</fullName>
    </submittedName>
</protein>
<reference evidence="2" key="1">
    <citation type="submission" date="2020-10" db="EMBL/GenBank/DDBJ databases">
        <authorList>
            <person name="Gilroy R."/>
        </authorList>
    </citation>
    <scope>NUCLEOTIDE SEQUENCE</scope>
    <source>
        <strain evidence="2">6276</strain>
    </source>
</reference>
<accession>A0A9D1JNB8</accession>
<gene>
    <name evidence="2" type="ORF">IAC10_09650</name>
</gene>
<name>A0A9D1JNB8_9BACT</name>
<proteinExistence type="predicted"/>
<evidence type="ECO:0000313" key="2">
    <source>
        <dbReference type="EMBL" id="HIS36872.1"/>
    </source>
</evidence>
<organism evidence="2 3">
    <name type="scientific">Candidatus Scatousia excrementigallinarum</name>
    <dbReference type="NCBI Taxonomy" id="2840935"/>
    <lineage>
        <taxon>Bacteria</taxon>
        <taxon>Candidatus Scatousia</taxon>
    </lineage>
</organism>
<feature type="domain" description="DUF4422" evidence="1">
    <location>
        <begin position="23"/>
        <end position="258"/>
    </location>
</feature>
<dbReference type="Proteomes" id="UP000823928">
    <property type="component" value="Unassembled WGS sequence"/>
</dbReference>
<dbReference type="Pfam" id="PF14393">
    <property type="entry name" value="DUF4422"/>
    <property type="match status" value="1"/>
</dbReference>
<dbReference type="AlphaFoldDB" id="A0A9D1JNB8"/>
<reference evidence="2" key="2">
    <citation type="journal article" date="2021" name="PeerJ">
        <title>Extensive microbial diversity within the chicken gut microbiome revealed by metagenomics and culture.</title>
        <authorList>
            <person name="Gilroy R."/>
            <person name="Ravi A."/>
            <person name="Getino M."/>
            <person name="Pursley I."/>
            <person name="Horton D.L."/>
            <person name="Alikhan N.F."/>
            <person name="Baker D."/>
            <person name="Gharbi K."/>
            <person name="Hall N."/>
            <person name="Watson M."/>
            <person name="Adriaenssens E.M."/>
            <person name="Foster-Nyarko E."/>
            <person name="Jarju S."/>
            <person name="Secka A."/>
            <person name="Antonio M."/>
            <person name="Oren A."/>
            <person name="Chaudhuri R.R."/>
            <person name="La Ragione R."/>
            <person name="Hildebrand F."/>
            <person name="Pallen M.J."/>
        </authorList>
    </citation>
    <scope>NUCLEOTIDE SEQUENCE</scope>
    <source>
        <strain evidence="2">6276</strain>
    </source>
</reference>
<comment type="caution">
    <text evidence="2">The sequence shown here is derived from an EMBL/GenBank/DDBJ whole genome shotgun (WGS) entry which is preliminary data.</text>
</comment>
<dbReference type="EMBL" id="DVIU01000189">
    <property type="protein sequence ID" value="HIS36872.1"/>
    <property type="molecule type" value="Genomic_DNA"/>
</dbReference>
<evidence type="ECO:0000259" key="1">
    <source>
        <dbReference type="Pfam" id="PF14393"/>
    </source>
</evidence>
<evidence type="ECO:0000313" key="3">
    <source>
        <dbReference type="Proteomes" id="UP000823928"/>
    </source>
</evidence>
<sequence>MSILKYIKNCCDILKINNKNVNLFMVYHKPTTLYSSKIVTPVHAGREVAFTGSKDGTLTVEDYKWLEKNMIGDNIGDNISVKNRFYNEITVTYWIWKNCKSSIVGLMHYRRIFDFRAFGKSKDYTDVMKKYCVDEKTVKKLLSEYDLILPDKLNFGEQTLYQQYEKHHYISDLNIAIDVIKEKYPQMSKYADMLKEQHSGYFFNMLIARKNLFDKYAEFLFDILFETEKRLPPRSSRHIYQQRIEAFLAERISNVYFNYLIYEKGLKVKDVPVMHLEPENPVKRLTFKNSKKPKSLTIYIKLRY</sequence>